<keyword evidence="14" id="KW-1185">Reference proteome</keyword>
<dbReference type="InterPro" id="IPR001314">
    <property type="entry name" value="Peptidase_S1A"/>
</dbReference>
<dbReference type="GO" id="GO:0006508">
    <property type="term" value="P:proteolysis"/>
    <property type="evidence" value="ECO:0007669"/>
    <property type="project" value="UniProtKB-KW"/>
</dbReference>
<evidence type="ECO:0000256" key="6">
    <source>
        <dbReference type="ARBA" id="ARBA00022801"/>
    </source>
</evidence>
<evidence type="ECO:0000256" key="9">
    <source>
        <dbReference type="ARBA" id="ARBA00023157"/>
    </source>
</evidence>
<organism evidence="14 15">
    <name type="scientific">Drosophila mauritiana</name>
    <name type="common">Fruit fly</name>
    <dbReference type="NCBI Taxonomy" id="7226"/>
    <lineage>
        <taxon>Eukaryota</taxon>
        <taxon>Metazoa</taxon>
        <taxon>Ecdysozoa</taxon>
        <taxon>Arthropoda</taxon>
        <taxon>Hexapoda</taxon>
        <taxon>Insecta</taxon>
        <taxon>Pterygota</taxon>
        <taxon>Neoptera</taxon>
        <taxon>Endopterygota</taxon>
        <taxon>Diptera</taxon>
        <taxon>Brachycera</taxon>
        <taxon>Muscomorpha</taxon>
        <taxon>Ephydroidea</taxon>
        <taxon>Drosophilidae</taxon>
        <taxon>Drosophila</taxon>
        <taxon>Sophophora</taxon>
    </lineage>
</organism>
<evidence type="ECO:0000256" key="2">
    <source>
        <dbReference type="ARBA" id="ARBA00007664"/>
    </source>
</evidence>
<dbReference type="GO" id="GO:0005576">
    <property type="term" value="C:extracellular region"/>
    <property type="evidence" value="ECO:0007669"/>
    <property type="project" value="UniProtKB-SubCell"/>
</dbReference>
<evidence type="ECO:0000313" key="14">
    <source>
        <dbReference type="Proteomes" id="UP000515162"/>
    </source>
</evidence>
<dbReference type="InterPro" id="IPR001254">
    <property type="entry name" value="Trypsin_dom"/>
</dbReference>
<dbReference type="FunFam" id="2.40.10.10:FF:000077">
    <property type="entry name" value="Predicted protein"/>
    <property type="match status" value="1"/>
</dbReference>
<dbReference type="PROSITE" id="PS50240">
    <property type="entry name" value="TRYPSIN_DOM"/>
    <property type="match status" value="1"/>
</dbReference>
<evidence type="ECO:0000256" key="7">
    <source>
        <dbReference type="ARBA" id="ARBA00022825"/>
    </source>
</evidence>
<feature type="chain" id="PRO_5028290276" evidence="12">
    <location>
        <begin position="19"/>
        <end position="262"/>
    </location>
</feature>
<dbReference type="Proteomes" id="UP000515162">
    <property type="component" value="Chromosome 2R"/>
</dbReference>
<dbReference type="Gene3D" id="2.40.10.10">
    <property type="entry name" value="Trypsin-like serine proteases"/>
    <property type="match status" value="1"/>
</dbReference>
<keyword evidence="8" id="KW-0865">Zymogen</keyword>
<dbReference type="PROSITE" id="PS00135">
    <property type="entry name" value="TRYPSIN_SER"/>
    <property type="match status" value="1"/>
</dbReference>
<evidence type="ECO:0000256" key="10">
    <source>
        <dbReference type="ARBA" id="ARBA00036320"/>
    </source>
</evidence>
<dbReference type="RefSeq" id="XP_033153341.1">
    <property type="nucleotide sequence ID" value="XM_033297450.1"/>
</dbReference>
<proteinExistence type="inferred from homology"/>
<dbReference type="SUPFAM" id="SSF50494">
    <property type="entry name" value="Trypsin-like serine proteases"/>
    <property type="match status" value="1"/>
</dbReference>
<dbReference type="PRINTS" id="PR00722">
    <property type="entry name" value="CHYMOTRYPSIN"/>
</dbReference>
<dbReference type="InterPro" id="IPR018114">
    <property type="entry name" value="TRYPSIN_HIS"/>
</dbReference>
<dbReference type="GeneID" id="117136506"/>
<evidence type="ECO:0000256" key="5">
    <source>
        <dbReference type="ARBA" id="ARBA00022729"/>
    </source>
</evidence>
<keyword evidence="6 11" id="KW-0378">Hydrolase</keyword>
<dbReference type="InterPro" id="IPR043504">
    <property type="entry name" value="Peptidase_S1_PA_chymotrypsin"/>
</dbReference>
<dbReference type="CDD" id="cd00190">
    <property type="entry name" value="Tryp_SPc"/>
    <property type="match status" value="1"/>
</dbReference>
<dbReference type="InterPro" id="IPR033116">
    <property type="entry name" value="TRYPSIN_SER"/>
</dbReference>
<dbReference type="GO" id="GO:0004252">
    <property type="term" value="F:serine-type endopeptidase activity"/>
    <property type="evidence" value="ECO:0007669"/>
    <property type="project" value="UniProtKB-EC"/>
</dbReference>
<evidence type="ECO:0000256" key="12">
    <source>
        <dbReference type="SAM" id="SignalP"/>
    </source>
</evidence>
<dbReference type="InterPro" id="IPR009003">
    <property type="entry name" value="Peptidase_S1_PA"/>
</dbReference>
<dbReference type="PANTHER" id="PTHR24276:SF94">
    <property type="entry name" value="AT20289P-RELATED"/>
    <property type="match status" value="1"/>
</dbReference>
<dbReference type="InterPro" id="IPR050430">
    <property type="entry name" value="Peptidase_S1"/>
</dbReference>
<evidence type="ECO:0000256" key="1">
    <source>
        <dbReference type="ARBA" id="ARBA00004239"/>
    </source>
</evidence>
<evidence type="ECO:0000259" key="13">
    <source>
        <dbReference type="PROSITE" id="PS50240"/>
    </source>
</evidence>
<name>A0A6P8JR82_DROMA</name>
<gene>
    <name evidence="15" type="primary">LOC117136506</name>
</gene>
<evidence type="ECO:0000256" key="3">
    <source>
        <dbReference type="ARBA" id="ARBA00022525"/>
    </source>
</evidence>
<evidence type="ECO:0000313" key="15">
    <source>
        <dbReference type="RefSeq" id="XP_033153341.1"/>
    </source>
</evidence>
<sequence length="262" mass="28202">MHGLVVLLVCLAVGSACAGTVGVSNGDPFEREGRIVGGEDTTIGAHPYQVSLQTKSGSHFCGGSLINEDTVVTAAHCLVGRKISKVFVRLGSTLYNEGGIVVAVRALAYNEDYNSKTMENDVGILKLDEKVKETEDIRYIELATETPPTGTTAVVTGWGSKCYFWCMTLPKTLQEVFVSIVDWKTCASDEYKYGEIIYDSMVCAYEKKKDACQGDSGGPLALGNTLVGIVSWGYACASNLLPGVYSDVPTLRKWILNATETL</sequence>
<keyword evidence="4 11" id="KW-0645">Protease</keyword>
<comment type="catalytic activity">
    <reaction evidence="10">
        <text>Preferential cleavage: Arg-|-Xaa, Lys-|-Xaa.</text>
        <dbReference type="EC" id="3.4.21.4"/>
    </reaction>
</comment>
<dbReference type="AlphaFoldDB" id="A0A6P8JR82"/>
<feature type="signal peptide" evidence="12">
    <location>
        <begin position="1"/>
        <end position="18"/>
    </location>
</feature>
<keyword evidence="7 11" id="KW-0720">Serine protease</keyword>
<evidence type="ECO:0000256" key="4">
    <source>
        <dbReference type="ARBA" id="ARBA00022670"/>
    </source>
</evidence>
<accession>A0A6P8JR82</accession>
<dbReference type="PROSITE" id="PS00134">
    <property type="entry name" value="TRYPSIN_HIS"/>
    <property type="match status" value="1"/>
</dbReference>
<comment type="subcellular location">
    <subcellularLocation>
        <location evidence="1">Secreted</location>
        <location evidence="1">Extracellular space</location>
    </subcellularLocation>
</comment>
<keyword evidence="5 12" id="KW-0732">Signal</keyword>
<dbReference type="PANTHER" id="PTHR24276">
    <property type="entry name" value="POLYSERASE-RELATED"/>
    <property type="match status" value="1"/>
</dbReference>
<feature type="domain" description="Peptidase S1" evidence="13">
    <location>
        <begin position="35"/>
        <end position="260"/>
    </location>
</feature>
<reference evidence="15" key="1">
    <citation type="submission" date="2025-08" db="UniProtKB">
        <authorList>
            <consortium name="RefSeq"/>
        </authorList>
    </citation>
    <scope>IDENTIFICATION</scope>
    <source>
        <strain evidence="15">Mau12</strain>
        <tissue evidence="15">Whole Body</tissue>
    </source>
</reference>
<evidence type="ECO:0000256" key="11">
    <source>
        <dbReference type="RuleBase" id="RU363034"/>
    </source>
</evidence>
<keyword evidence="9" id="KW-1015">Disulfide bond</keyword>
<protein>
    <submittedName>
        <fullName evidence="15">Trypsin theta</fullName>
    </submittedName>
</protein>
<dbReference type="SMART" id="SM00020">
    <property type="entry name" value="Tryp_SPc"/>
    <property type="match status" value="1"/>
</dbReference>
<evidence type="ECO:0000256" key="8">
    <source>
        <dbReference type="ARBA" id="ARBA00023145"/>
    </source>
</evidence>
<dbReference type="Pfam" id="PF00089">
    <property type="entry name" value="Trypsin"/>
    <property type="match status" value="1"/>
</dbReference>
<comment type="similarity">
    <text evidence="2">Belongs to the peptidase S1 family.</text>
</comment>
<keyword evidence="3" id="KW-0964">Secreted</keyword>